<accession>A0AAV2Q403</accession>
<dbReference type="EMBL" id="CAXKWB010003384">
    <property type="protein sequence ID" value="CAL4069080.1"/>
    <property type="molecule type" value="Genomic_DNA"/>
</dbReference>
<keyword evidence="3" id="KW-1185">Reference proteome</keyword>
<dbReference type="AlphaFoldDB" id="A0AAV2Q403"/>
<name>A0AAV2Q403_MEGNR</name>
<feature type="region of interest" description="Disordered" evidence="1">
    <location>
        <begin position="526"/>
        <end position="547"/>
    </location>
</feature>
<evidence type="ECO:0000256" key="1">
    <source>
        <dbReference type="SAM" id="MobiDB-lite"/>
    </source>
</evidence>
<evidence type="ECO:0000313" key="3">
    <source>
        <dbReference type="Proteomes" id="UP001497623"/>
    </source>
</evidence>
<sequence>MPLLNQIPKLANTVLEWVWKYLFRLVVSNNSADIQQKRHKYLCKNVDSYIRQMILNCAFKIEKSHKYHDYKLLLLEMLSDAHIVSVNLTKSGTITLAIDDVLKLYSILNSNKLTKIYHLGIDCDMPVKEKKDLPEANIQFYQILPKMNNLSWVTLTSIANLVIMRTLGAYCHHLEYLDVSKSVLIGDNAIAALLLRKSINIDDISTGDVLELSTKRTPCAQSLKVVCLSETLVENKGAILLLRFAHNLTSLGGPINAFSTSESIFSLMNLPEEEMRQLNLTELWDSKLLQDHASVVEVLCPNLNKVSVSASYTSSLDFLPTITEITLDLDFKPWADDIYSFTCYRGEHLKSLIMENNINGPIELGWLIESTPSLEHIEAHIECHYNSTDVAVWERLTTASILLNSSKCLSVFMQHSPALEDLKIKVNEDPCKVTDDWKCINDDVLVSVTCKGGLTKLKRLLLRKCAVGLLGINSLLVQCSNLSYLGYLNEWDNLTQTDIEKLRAKCKSSNWDLTLAEYDHDPKPRFASWELNPSKKDPGVSHIGQDQ</sequence>
<reference evidence="2 3" key="1">
    <citation type="submission" date="2024-05" db="EMBL/GenBank/DDBJ databases">
        <authorList>
            <person name="Wallberg A."/>
        </authorList>
    </citation>
    <scope>NUCLEOTIDE SEQUENCE [LARGE SCALE GENOMIC DNA]</scope>
</reference>
<dbReference type="Proteomes" id="UP001497623">
    <property type="component" value="Unassembled WGS sequence"/>
</dbReference>
<evidence type="ECO:0000313" key="2">
    <source>
        <dbReference type="EMBL" id="CAL4069080.1"/>
    </source>
</evidence>
<dbReference type="Gene3D" id="3.80.10.10">
    <property type="entry name" value="Ribonuclease Inhibitor"/>
    <property type="match status" value="1"/>
</dbReference>
<organism evidence="2 3">
    <name type="scientific">Meganyctiphanes norvegica</name>
    <name type="common">Northern krill</name>
    <name type="synonym">Thysanopoda norvegica</name>
    <dbReference type="NCBI Taxonomy" id="48144"/>
    <lineage>
        <taxon>Eukaryota</taxon>
        <taxon>Metazoa</taxon>
        <taxon>Ecdysozoa</taxon>
        <taxon>Arthropoda</taxon>
        <taxon>Crustacea</taxon>
        <taxon>Multicrustacea</taxon>
        <taxon>Malacostraca</taxon>
        <taxon>Eumalacostraca</taxon>
        <taxon>Eucarida</taxon>
        <taxon>Euphausiacea</taxon>
        <taxon>Euphausiidae</taxon>
        <taxon>Meganyctiphanes</taxon>
    </lineage>
</organism>
<proteinExistence type="predicted"/>
<dbReference type="InterPro" id="IPR032675">
    <property type="entry name" value="LRR_dom_sf"/>
</dbReference>
<gene>
    <name evidence="2" type="ORF">MNOR_LOCUS7613</name>
</gene>
<comment type="caution">
    <text evidence="2">The sequence shown here is derived from an EMBL/GenBank/DDBJ whole genome shotgun (WGS) entry which is preliminary data.</text>
</comment>
<protein>
    <submittedName>
        <fullName evidence="2">Uncharacterized protein</fullName>
    </submittedName>
</protein>